<evidence type="ECO:0000256" key="1">
    <source>
        <dbReference type="ARBA" id="ARBA00006432"/>
    </source>
</evidence>
<reference evidence="10 11" key="1">
    <citation type="submission" date="2007-06" db="EMBL/GenBank/DDBJ databases">
        <authorList>
            <person name="Shimkets L."/>
            <person name="Ferriera S."/>
            <person name="Johnson J."/>
            <person name="Kravitz S."/>
            <person name="Beeson K."/>
            <person name="Sutton G."/>
            <person name="Rogers Y.-H."/>
            <person name="Friedman R."/>
            <person name="Frazier M."/>
            <person name="Venter J.C."/>
        </authorList>
    </citation>
    <scope>NUCLEOTIDE SEQUENCE [LARGE SCALE GENOMIC DNA]</scope>
    <source>
        <strain evidence="10 11">SIR-1</strain>
    </source>
</reference>
<dbReference type="NCBIfam" id="TIGR02188">
    <property type="entry name" value="Ac_CoA_lig_AcsA"/>
    <property type="match status" value="1"/>
</dbReference>
<dbReference type="Gene3D" id="3.40.50.12780">
    <property type="entry name" value="N-terminal domain of ligase-like"/>
    <property type="match status" value="1"/>
</dbReference>
<keyword evidence="11" id="KW-1185">Reference proteome</keyword>
<dbReference type="PANTHER" id="PTHR24095">
    <property type="entry name" value="ACETYL-COENZYME A SYNTHETASE"/>
    <property type="match status" value="1"/>
</dbReference>
<dbReference type="eggNOG" id="COG0365">
    <property type="taxonomic scope" value="Bacteria"/>
</dbReference>
<keyword evidence="4" id="KW-0067">ATP-binding</keyword>
<evidence type="ECO:0000256" key="3">
    <source>
        <dbReference type="ARBA" id="ARBA00022741"/>
    </source>
</evidence>
<comment type="caution">
    <text evidence="10">The sequence shown here is derived from an EMBL/GenBank/DDBJ whole genome shotgun (WGS) entry which is preliminary data.</text>
</comment>
<dbReference type="InterPro" id="IPR045851">
    <property type="entry name" value="AMP-bd_C_sf"/>
</dbReference>
<dbReference type="GO" id="GO:0019427">
    <property type="term" value="P:acetyl-CoA biosynthetic process from acetate"/>
    <property type="evidence" value="ECO:0007669"/>
    <property type="project" value="UniProtKB-UniRule"/>
</dbReference>
<dbReference type="SUPFAM" id="SSF56801">
    <property type="entry name" value="Acetyl-CoA synthetase-like"/>
    <property type="match status" value="1"/>
</dbReference>
<dbReference type="InterPro" id="IPR032387">
    <property type="entry name" value="ACAS_N"/>
</dbReference>
<dbReference type="GO" id="GO:0003987">
    <property type="term" value="F:acetate-CoA ligase activity"/>
    <property type="evidence" value="ECO:0007669"/>
    <property type="project" value="UniProtKB-UniRule"/>
</dbReference>
<evidence type="ECO:0000256" key="6">
    <source>
        <dbReference type="NCBIfam" id="TIGR02188"/>
    </source>
</evidence>
<evidence type="ECO:0000313" key="11">
    <source>
        <dbReference type="Proteomes" id="UP000005801"/>
    </source>
</evidence>
<dbReference type="PANTHER" id="PTHR24095:SF14">
    <property type="entry name" value="ACETYL-COENZYME A SYNTHETASE 1"/>
    <property type="match status" value="1"/>
</dbReference>
<evidence type="ECO:0000256" key="4">
    <source>
        <dbReference type="ARBA" id="ARBA00022840"/>
    </source>
</evidence>
<accession>A6G1J4</accession>
<dbReference type="GO" id="GO:0016208">
    <property type="term" value="F:AMP binding"/>
    <property type="evidence" value="ECO:0007669"/>
    <property type="project" value="InterPro"/>
</dbReference>
<name>A6G1J4_9BACT</name>
<evidence type="ECO:0000256" key="2">
    <source>
        <dbReference type="ARBA" id="ARBA00022598"/>
    </source>
</evidence>
<keyword evidence="2 10" id="KW-0436">Ligase</keyword>
<organism evidence="10 11">
    <name type="scientific">Plesiocystis pacifica SIR-1</name>
    <dbReference type="NCBI Taxonomy" id="391625"/>
    <lineage>
        <taxon>Bacteria</taxon>
        <taxon>Pseudomonadati</taxon>
        <taxon>Myxococcota</taxon>
        <taxon>Polyangia</taxon>
        <taxon>Nannocystales</taxon>
        <taxon>Nannocystaceae</taxon>
        <taxon>Plesiocystis</taxon>
    </lineage>
</organism>
<evidence type="ECO:0000259" key="8">
    <source>
        <dbReference type="Pfam" id="PF13193"/>
    </source>
</evidence>
<dbReference type="InterPro" id="IPR020845">
    <property type="entry name" value="AMP-binding_CS"/>
</dbReference>
<dbReference type="CDD" id="cd05966">
    <property type="entry name" value="ACS"/>
    <property type="match status" value="1"/>
</dbReference>
<feature type="domain" description="Acetyl-coenzyme A synthetase N-terminal" evidence="9">
    <location>
        <begin position="32"/>
        <end position="91"/>
    </location>
</feature>
<dbReference type="GO" id="GO:0005524">
    <property type="term" value="F:ATP binding"/>
    <property type="evidence" value="ECO:0007669"/>
    <property type="project" value="UniProtKB-KW"/>
</dbReference>
<dbReference type="PROSITE" id="PS00455">
    <property type="entry name" value="AMP_BINDING"/>
    <property type="match status" value="1"/>
</dbReference>
<dbReference type="Pfam" id="PF16177">
    <property type="entry name" value="ACAS_N"/>
    <property type="match status" value="1"/>
</dbReference>
<gene>
    <name evidence="10" type="ORF">PPSIR1_36447</name>
</gene>
<dbReference type="InterPro" id="IPR042099">
    <property type="entry name" value="ANL_N_sf"/>
</dbReference>
<dbReference type="RefSeq" id="WP_006970593.1">
    <property type="nucleotide sequence ID" value="NZ_ABCS01000012.1"/>
</dbReference>
<comment type="similarity">
    <text evidence="1">Belongs to the ATP-dependent AMP-binding enzyme family.</text>
</comment>
<proteinExistence type="inferred from homology"/>
<dbReference type="Pfam" id="PF13193">
    <property type="entry name" value="AMP-binding_C"/>
    <property type="match status" value="1"/>
</dbReference>
<evidence type="ECO:0000256" key="5">
    <source>
        <dbReference type="ARBA" id="ARBA00022990"/>
    </source>
</evidence>
<dbReference type="NCBIfam" id="NF001208">
    <property type="entry name" value="PRK00174.1"/>
    <property type="match status" value="1"/>
</dbReference>
<keyword evidence="5" id="KW-0007">Acetylation</keyword>
<dbReference type="STRING" id="391625.PPSIR1_36447"/>
<evidence type="ECO:0000259" key="9">
    <source>
        <dbReference type="Pfam" id="PF16177"/>
    </source>
</evidence>
<feature type="domain" description="AMP-binding enzyme C-terminal" evidence="8">
    <location>
        <begin position="540"/>
        <end position="618"/>
    </location>
</feature>
<dbReference type="Pfam" id="PF00501">
    <property type="entry name" value="AMP-binding"/>
    <property type="match status" value="1"/>
</dbReference>
<dbReference type="InterPro" id="IPR025110">
    <property type="entry name" value="AMP-bd_C"/>
</dbReference>
<dbReference type="InterPro" id="IPR011904">
    <property type="entry name" value="Ac_CoA_lig"/>
</dbReference>
<evidence type="ECO:0000313" key="10">
    <source>
        <dbReference type="EMBL" id="EDM80258.1"/>
    </source>
</evidence>
<dbReference type="Proteomes" id="UP000005801">
    <property type="component" value="Unassembled WGS sequence"/>
</dbReference>
<dbReference type="EC" id="6.2.1.1" evidence="6"/>
<evidence type="ECO:0000259" key="7">
    <source>
        <dbReference type="Pfam" id="PF00501"/>
    </source>
</evidence>
<feature type="domain" description="AMP-dependent synthetase/ligase" evidence="7">
    <location>
        <begin position="92"/>
        <end position="484"/>
    </location>
</feature>
<dbReference type="FunFam" id="3.40.50.12780:FF:000001">
    <property type="entry name" value="Acetyl-coenzyme A synthetase"/>
    <property type="match status" value="1"/>
</dbReference>
<dbReference type="Gene3D" id="3.30.300.30">
    <property type="match status" value="1"/>
</dbReference>
<dbReference type="InterPro" id="IPR000873">
    <property type="entry name" value="AMP-dep_synth/lig_dom"/>
</dbReference>
<keyword evidence="3" id="KW-0547">Nucleotide-binding</keyword>
<sequence length="658" mass="71847">MTTAVDERPDIIDVDDRVREGSTSQIQDMPAYREHWSRGEADPSGYWLAQTKQRVHWRKAPTQGLEGDCWSVCDGPITWFADGELNVTESCLDRQLAKRGDKVAIVWEGDEPGDVRELTYKELHAEVCRCANALRELGLKKGERAIIYMGMVPEAAVAMLACARLGAVHSVVFGGFSAEALRDRVRDCGASVVITQDVGKRGSKNIPLKATTDQALEGEAGVEAVLVYQRDASVEVAMKAGRDHWWHETVSPASAECEAVVCKAEDPLFVLYTSGSTGRPKGLVHTCGGYLTWTAYTHAVTFDLREDDVYACVADIGWITGHSYIVYGPLCNGATSLMFESVPTYPDVDRYWDMVARHKITIFYTAPTAIRVLAAQGPGPVRKHDLSSLRVLGTVGEPIDPVAWRWYYEVVGQERCAVVDTWWQTETGGHCITPIAPATPEKPGSATLPMPGIMPVLVNEHGRPMVGPGEGRLCIAHPWPGMARTVWGDHARYVMTYFTTFPGFYFTGDGCRRDADGYYWITGRVDDVLNVSGHRMGTAEFEAALIAIDELAEAAVVGYPHAVKGQGVHAYVVAQPGVEADDALTAKAHEAVRGSIGAHARIDRLQYVPGLPKTRSGKCMRRILRKIAEGEPDKLGDVSTLADPSVVDAIIEGAKSFG</sequence>
<dbReference type="AlphaFoldDB" id="A6G1J4"/>
<protein>
    <recommendedName>
        <fullName evidence="6">Acetate--CoA ligase</fullName>
        <ecNumber evidence="6">6.2.1.1</ecNumber>
    </recommendedName>
</protein>
<dbReference type="EMBL" id="ABCS01000012">
    <property type="protein sequence ID" value="EDM80258.1"/>
    <property type="molecule type" value="Genomic_DNA"/>
</dbReference>
<dbReference type="OrthoDB" id="9801302at2"/>